<comment type="caution">
    <text evidence="1">The sequence shown here is derived from an EMBL/GenBank/DDBJ whole genome shotgun (WGS) entry which is preliminary data.</text>
</comment>
<proteinExistence type="predicted"/>
<name>A0ACC2W9C0_9TREE</name>
<sequence>MQQVEPVLEPAIGRTGDAQEGPPDTGVSTCRSSDRTVAAVEADKEGKTEPVAIQAETAEDSWEEDGYLFTKEGRNVWVEFAPDSPKDPFQFPKARKWYITIAAIFYTFATSWNTGAYAVGEPSMEVDTGGTPLQAAGGLGVYAWGFAIFPLVLSSGSEEFGRKPLYVVTAILYWLFFFPIVKAKSMALVMVFHFLQGGAGSVGSTMVGGTLADIWETKERGWIQIIIFGAALPLLIMMPETREGVILRRKAAHMRKQMRQLGGKGATNSSVEFEYRARSEVDKPKLTDLIKVSLTRPIWLLFTEPIVASFSVWISMAWGVFYALTQSIPLIFQELYHFDTGHTGLVYLSMSIGTILSFIFNFYQEHLYRKNVAKRGPEARLYAAMVGGVCFAVGCFIYAWTSFPDITYIAPCIGIVIVIFGIFCIYLGVFNFLADSYTIYASSALAGQSFMRNMVAGAFPFFTRQLYNNLTPRWGSFLFACLATLLAIVPFIAFFYGPEIRKRSKFAKALAVEEERIQKVKEEERQARAEKNGQV</sequence>
<dbReference type="EMBL" id="JASBWS010000034">
    <property type="protein sequence ID" value="KAJ9108018.1"/>
    <property type="molecule type" value="Genomic_DNA"/>
</dbReference>
<evidence type="ECO:0000313" key="2">
    <source>
        <dbReference type="Proteomes" id="UP001230649"/>
    </source>
</evidence>
<reference evidence="1" key="1">
    <citation type="submission" date="2023-04" db="EMBL/GenBank/DDBJ databases">
        <title>Draft Genome sequencing of Naganishia species isolated from polar environments using Oxford Nanopore Technology.</title>
        <authorList>
            <person name="Leo P."/>
            <person name="Venkateswaran K."/>
        </authorList>
    </citation>
    <scope>NUCLEOTIDE SEQUENCE</scope>
    <source>
        <strain evidence="1">MNA-CCFEE 5262</strain>
    </source>
</reference>
<dbReference type="Proteomes" id="UP001230649">
    <property type="component" value="Unassembled WGS sequence"/>
</dbReference>
<gene>
    <name evidence="1" type="ORF">QFC20_003587</name>
</gene>
<organism evidence="1 2">
    <name type="scientific">Naganishia adeliensis</name>
    <dbReference type="NCBI Taxonomy" id="92952"/>
    <lineage>
        <taxon>Eukaryota</taxon>
        <taxon>Fungi</taxon>
        <taxon>Dikarya</taxon>
        <taxon>Basidiomycota</taxon>
        <taxon>Agaricomycotina</taxon>
        <taxon>Tremellomycetes</taxon>
        <taxon>Filobasidiales</taxon>
        <taxon>Filobasidiaceae</taxon>
        <taxon>Naganishia</taxon>
    </lineage>
</organism>
<keyword evidence="2" id="KW-1185">Reference proteome</keyword>
<evidence type="ECO:0000313" key="1">
    <source>
        <dbReference type="EMBL" id="KAJ9108018.1"/>
    </source>
</evidence>
<accession>A0ACC2W9C0</accession>
<protein>
    <submittedName>
        <fullName evidence="1">Uncharacterized protein</fullName>
    </submittedName>
</protein>